<dbReference type="InterPro" id="IPR001341">
    <property type="entry name" value="Asp_kinase"/>
</dbReference>
<dbReference type="Gene3D" id="3.30.2130.10">
    <property type="entry name" value="VC0802-like"/>
    <property type="match status" value="1"/>
</dbReference>
<dbReference type="PANTHER" id="PTHR43070">
    <property type="match status" value="1"/>
</dbReference>
<evidence type="ECO:0000256" key="11">
    <source>
        <dbReference type="ARBA" id="ARBA00022679"/>
    </source>
</evidence>
<dbReference type="EMBL" id="WFLM01000001">
    <property type="protein sequence ID" value="KAB8040782.1"/>
    <property type="molecule type" value="Genomic_DNA"/>
</dbReference>
<evidence type="ECO:0000256" key="3">
    <source>
        <dbReference type="ARBA" id="ARBA00004986"/>
    </source>
</evidence>
<dbReference type="Pfam" id="PF22468">
    <property type="entry name" value="ACT_9"/>
    <property type="match status" value="2"/>
</dbReference>
<evidence type="ECO:0000256" key="20">
    <source>
        <dbReference type="ARBA" id="ARBA00023053"/>
    </source>
</evidence>
<dbReference type="InterPro" id="IPR001342">
    <property type="entry name" value="HDH_cat"/>
</dbReference>
<dbReference type="Gene3D" id="3.40.1160.10">
    <property type="entry name" value="Acetylglutamate kinase-like"/>
    <property type="match status" value="1"/>
</dbReference>
<dbReference type="GO" id="GO:0009089">
    <property type="term" value="P:lysine biosynthetic process via diaminopimelate"/>
    <property type="evidence" value="ECO:0007669"/>
    <property type="project" value="UniProtKB-UniPathway"/>
</dbReference>
<protein>
    <submittedName>
        <fullName evidence="29">Bifunctional aspartate kinase/homoserine dehydrogenase I</fullName>
        <ecNumber evidence="29">1.1.1.3</ecNumber>
        <ecNumber evidence="29">2.7.2.4</ecNumber>
    </submittedName>
</protein>
<dbReference type="GO" id="GO:0009090">
    <property type="term" value="P:homoserine biosynthetic process"/>
    <property type="evidence" value="ECO:0007669"/>
    <property type="project" value="UniProtKB-ARBA"/>
</dbReference>
<evidence type="ECO:0000256" key="8">
    <source>
        <dbReference type="ARBA" id="ARBA00010046"/>
    </source>
</evidence>
<dbReference type="InterPro" id="IPR001048">
    <property type="entry name" value="Asp/Glu/Uridylate_kinase"/>
</dbReference>
<dbReference type="CDD" id="cd04921">
    <property type="entry name" value="ACT_AKi-HSDH-ThrA-like_1"/>
    <property type="match status" value="1"/>
</dbReference>
<dbReference type="InterPro" id="IPR036291">
    <property type="entry name" value="NAD(P)-bd_dom_sf"/>
</dbReference>
<evidence type="ECO:0000256" key="25">
    <source>
        <dbReference type="ARBA" id="ARBA00048561"/>
    </source>
</evidence>
<keyword evidence="19" id="KW-0520">NAD</keyword>
<keyword evidence="16" id="KW-0067">ATP-binding</keyword>
<organism evidence="29 30">
    <name type="scientific">Silvanigrella paludirubra</name>
    <dbReference type="NCBI Taxonomy" id="2499159"/>
    <lineage>
        <taxon>Bacteria</taxon>
        <taxon>Pseudomonadati</taxon>
        <taxon>Bdellovibrionota</taxon>
        <taxon>Oligoflexia</taxon>
        <taxon>Silvanigrellales</taxon>
        <taxon>Silvanigrellaceae</taxon>
        <taxon>Silvanigrella</taxon>
    </lineage>
</organism>
<comment type="pathway">
    <text evidence="4">Amino-acid biosynthesis; L-threonine biosynthesis; L-threonine from L-aspartate: step 3/5.</text>
</comment>
<keyword evidence="10" id="KW-0028">Amino-acid biosynthesis</keyword>
<dbReference type="OrthoDB" id="9799110at2"/>
<evidence type="ECO:0000256" key="22">
    <source>
        <dbReference type="ARBA" id="ARBA00023167"/>
    </source>
</evidence>
<comment type="similarity">
    <text evidence="7">In the C-terminal section; belongs to the homoserine dehydrogenase family.</text>
</comment>
<dbReference type="GO" id="GO:0004072">
    <property type="term" value="F:aspartate kinase activity"/>
    <property type="evidence" value="ECO:0007669"/>
    <property type="project" value="UniProtKB-EC"/>
</dbReference>
<evidence type="ECO:0000256" key="17">
    <source>
        <dbReference type="ARBA" id="ARBA00022857"/>
    </source>
</evidence>
<dbReference type="PROSITE" id="PS01042">
    <property type="entry name" value="HOMOSER_DHGENASE"/>
    <property type="match status" value="1"/>
</dbReference>
<dbReference type="FunFam" id="3.30.360.10:FF:000006">
    <property type="entry name" value="Bifunctional aspartokinase/homoserine dehydrogenase"/>
    <property type="match status" value="1"/>
</dbReference>
<comment type="catalytic activity">
    <reaction evidence="27">
        <text>L-homoserine + NAD(+) = L-aspartate 4-semialdehyde + NADH + H(+)</text>
        <dbReference type="Rhea" id="RHEA:15757"/>
        <dbReference type="ChEBI" id="CHEBI:15378"/>
        <dbReference type="ChEBI" id="CHEBI:57476"/>
        <dbReference type="ChEBI" id="CHEBI:57540"/>
        <dbReference type="ChEBI" id="CHEBI:57945"/>
        <dbReference type="ChEBI" id="CHEBI:537519"/>
        <dbReference type="EC" id="1.1.1.3"/>
    </reaction>
    <physiologicalReaction direction="right-to-left" evidence="27">
        <dbReference type="Rhea" id="RHEA:15759"/>
    </physiologicalReaction>
</comment>
<dbReference type="PROSITE" id="PS51671">
    <property type="entry name" value="ACT"/>
    <property type="match status" value="2"/>
</dbReference>
<dbReference type="PIRSF" id="PIRSF000727">
    <property type="entry name" value="ThrA"/>
    <property type="match status" value="1"/>
</dbReference>
<evidence type="ECO:0000313" key="30">
    <source>
        <dbReference type="Proteomes" id="UP000437748"/>
    </source>
</evidence>
<evidence type="ECO:0000256" key="18">
    <source>
        <dbReference type="ARBA" id="ARBA00023002"/>
    </source>
</evidence>
<dbReference type="Pfam" id="PF00696">
    <property type="entry name" value="AA_kinase"/>
    <property type="match status" value="1"/>
</dbReference>
<accession>A0A6N6VZR7</accession>
<dbReference type="FunFam" id="3.40.50.720:FF:000083">
    <property type="entry name" value="Bifunctional aspartokinase/homoserine dehydrogenase"/>
    <property type="match status" value="1"/>
</dbReference>
<keyword evidence="15 29" id="KW-0418">Kinase</keyword>
<evidence type="ECO:0000256" key="6">
    <source>
        <dbReference type="ARBA" id="ARBA00005139"/>
    </source>
</evidence>
<evidence type="ECO:0000256" key="16">
    <source>
        <dbReference type="ARBA" id="ARBA00022840"/>
    </source>
</evidence>
<dbReference type="GO" id="GO:0005524">
    <property type="term" value="F:ATP binding"/>
    <property type="evidence" value="ECO:0007669"/>
    <property type="project" value="UniProtKB-KW"/>
</dbReference>
<keyword evidence="20" id="KW-0915">Sodium</keyword>
<evidence type="ECO:0000256" key="27">
    <source>
        <dbReference type="ARBA" id="ARBA00049031"/>
    </source>
</evidence>
<dbReference type="GO" id="GO:0046872">
    <property type="term" value="F:metal ion binding"/>
    <property type="evidence" value="ECO:0007669"/>
    <property type="project" value="UniProtKB-KW"/>
</dbReference>
<dbReference type="InterPro" id="IPR002912">
    <property type="entry name" value="ACT_dom"/>
</dbReference>
<evidence type="ECO:0000256" key="5">
    <source>
        <dbReference type="ARBA" id="ARBA00005062"/>
    </source>
</evidence>
<keyword evidence="30" id="KW-1185">Reference proteome</keyword>
<keyword evidence="14" id="KW-0547">Nucleotide-binding</keyword>
<evidence type="ECO:0000256" key="4">
    <source>
        <dbReference type="ARBA" id="ARBA00005056"/>
    </source>
</evidence>
<evidence type="ECO:0000256" key="12">
    <source>
        <dbReference type="ARBA" id="ARBA00022697"/>
    </source>
</evidence>
<dbReference type="Gene3D" id="3.30.360.10">
    <property type="entry name" value="Dihydrodipicolinate Reductase, domain 2"/>
    <property type="match status" value="1"/>
</dbReference>
<dbReference type="GO" id="GO:0009088">
    <property type="term" value="P:threonine biosynthetic process"/>
    <property type="evidence" value="ECO:0007669"/>
    <property type="project" value="UniProtKB-UniPathway"/>
</dbReference>
<comment type="pathway">
    <text evidence="6">Amino-acid biosynthesis; L-threonine biosynthesis; L-threonine from L-aspartate: step 1/5.</text>
</comment>
<dbReference type="GO" id="GO:0004412">
    <property type="term" value="F:homoserine dehydrogenase activity"/>
    <property type="evidence" value="ECO:0007669"/>
    <property type="project" value="UniProtKB-EC"/>
</dbReference>
<evidence type="ECO:0000256" key="1">
    <source>
        <dbReference type="ARBA" id="ARBA00001920"/>
    </source>
</evidence>
<dbReference type="InterPro" id="IPR036393">
    <property type="entry name" value="AceGlu_kinase-like_sf"/>
</dbReference>
<evidence type="ECO:0000256" key="23">
    <source>
        <dbReference type="ARBA" id="ARBA00023268"/>
    </source>
</evidence>
<sequence length="813" mass="90406">MNHYIVHKFGGSSLKNAKSFFEINNIIQEKNSIIVVSATKGTTSSLQSILELAKENHSYLEILETIQKNHLIICDHILTDNKQIVKNNILEDFNIIRNILETVKQISFYSSEIQDYVIGFGEIWSAKILNAYLSQYHKSEYLDASKIIFTYYKNEIQCIDWGLSQTKLNEFLKDNPFDRLVVTGFIAADIHGKRTNLGRNGSDFSASVFSNLLNAKKLYIWKDVDGIYNANPEKVKSAFPIAKVSYKEALELAYFGAKVIHPKTIAPALLKNIPIYIKNTLNPKGEGTLISNDSENSKYLIKGVTSIEDVSLINIEGAGMIGVSGIASRIFDIIQRENISVILISQASSEYSICFAVSRLNSEKALKALNINLEFELSRKQIEKISVNNHCAILAIVGEQMVGTLGIASKLFSTLANANINITAIAQGSSERNISVVIDKKEVNKALKAVHSGFYLSHKTVSIGLIGCGLVGSALINQINENCKILKEKYNVNFVIRGIMNSKKMLLSHDFIDLENWNLLIKDNAIEANMSEFVNHMIDDDVTHSVVIDCTANNLVANEYLNMMEKGIHIITPNKHANSGDIIYYKNLKKLALRKNSQYFYEATVCAGLPVINTLQDLIKTGDEVYSIEGIVSGTLSYIFNEMSKGKLFSECVLEAKNLGYTEPDPREDLSGNDVARKLICLGREIGLNLSFDDITVNSLVPEHLKSCSLNEFMERISECDKIMGKFVDSANQKNEKICYVGSINKDGNVTVNLNSYGNNHPFNRLQGTDNMIIINTKRYHKHPLVIQGPGAGAEVTAAGIFADILRLTSSLN</sequence>
<keyword evidence="22" id="KW-0486">Methionine biosynthesis</keyword>
<dbReference type="SUPFAM" id="SSF55347">
    <property type="entry name" value="Glyceraldehyde-3-phosphate dehydrogenase-like, C-terminal domain"/>
    <property type="match status" value="1"/>
</dbReference>
<evidence type="ECO:0000259" key="28">
    <source>
        <dbReference type="PROSITE" id="PS51671"/>
    </source>
</evidence>
<evidence type="ECO:0000256" key="7">
    <source>
        <dbReference type="ARBA" id="ARBA00007952"/>
    </source>
</evidence>
<dbReference type="NCBIfam" id="NF007003">
    <property type="entry name" value="PRK09466.1"/>
    <property type="match status" value="1"/>
</dbReference>
<comment type="catalytic activity">
    <reaction evidence="25">
        <text>L-aspartate + ATP = 4-phospho-L-aspartate + ADP</text>
        <dbReference type="Rhea" id="RHEA:23776"/>
        <dbReference type="ChEBI" id="CHEBI:29991"/>
        <dbReference type="ChEBI" id="CHEBI:30616"/>
        <dbReference type="ChEBI" id="CHEBI:57535"/>
        <dbReference type="ChEBI" id="CHEBI:456216"/>
        <dbReference type="EC" id="2.7.2.4"/>
    </reaction>
    <physiologicalReaction direction="left-to-right" evidence="25">
        <dbReference type="Rhea" id="RHEA:23777"/>
    </physiologicalReaction>
</comment>
<dbReference type="CDD" id="cd04922">
    <property type="entry name" value="ACT_AKi-HSDH-ThrA_2"/>
    <property type="match status" value="1"/>
</dbReference>
<name>A0A6N6VZR7_9BACT</name>
<dbReference type="GO" id="GO:0009086">
    <property type="term" value="P:methionine biosynthetic process"/>
    <property type="evidence" value="ECO:0007669"/>
    <property type="project" value="UniProtKB-KW"/>
</dbReference>
<comment type="cofactor">
    <cofactor evidence="1">
        <name>a metal cation</name>
        <dbReference type="ChEBI" id="CHEBI:25213"/>
    </cofactor>
</comment>
<dbReference type="SUPFAM" id="SSF53633">
    <property type="entry name" value="Carbamate kinase-like"/>
    <property type="match status" value="1"/>
</dbReference>
<dbReference type="InterPro" id="IPR011147">
    <property type="entry name" value="Bifunc_Aspkin/hSer_DH"/>
</dbReference>
<dbReference type="SUPFAM" id="SSF55021">
    <property type="entry name" value="ACT-like"/>
    <property type="match status" value="2"/>
</dbReference>
<feature type="domain" description="ACT" evidence="28">
    <location>
        <begin position="315"/>
        <end position="387"/>
    </location>
</feature>
<dbReference type="InterPro" id="IPR049638">
    <property type="entry name" value="AK-HD"/>
</dbReference>
<gene>
    <name evidence="29" type="primary">thrA</name>
    <name evidence="29" type="ORF">GCL60_02320</name>
</gene>
<dbReference type="InterPro" id="IPR045865">
    <property type="entry name" value="ACT-like_dom_sf"/>
</dbReference>
<dbReference type="EC" id="1.1.1.3" evidence="29"/>
<dbReference type="Pfam" id="PF00742">
    <property type="entry name" value="Homoserine_dh"/>
    <property type="match status" value="1"/>
</dbReference>
<keyword evidence="13" id="KW-0479">Metal-binding</keyword>
<dbReference type="CDD" id="cd04243">
    <property type="entry name" value="AAK_AK-HSDH-like"/>
    <property type="match status" value="1"/>
</dbReference>
<comment type="function">
    <text evidence="24">Bifunctional aspartate kinase and homoserine dehydrogenase that catalyzes the first and the third steps toward the synthesis of lysine, methionine and threonine from aspartate.</text>
</comment>
<dbReference type="GO" id="GO:0050661">
    <property type="term" value="F:NADP binding"/>
    <property type="evidence" value="ECO:0007669"/>
    <property type="project" value="InterPro"/>
</dbReference>
<dbReference type="InterPro" id="IPR019811">
    <property type="entry name" value="HDH_CS"/>
</dbReference>
<evidence type="ECO:0000256" key="19">
    <source>
        <dbReference type="ARBA" id="ARBA00023027"/>
    </source>
</evidence>
<dbReference type="RefSeq" id="WP_153418300.1">
    <property type="nucleotide sequence ID" value="NZ_WFLM01000001.1"/>
</dbReference>
<dbReference type="AlphaFoldDB" id="A0A6N6VZR7"/>
<comment type="subunit">
    <text evidence="9">Homotetramer.</text>
</comment>
<keyword evidence="17" id="KW-0521">NADP</keyword>
<dbReference type="InterPro" id="IPR005106">
    <property type="entry name" value="Asp/hSer_DH_NAD-bd"/>
</dbReference>
<dbReference type="Proteomes" id="UP000437748">
    <property type="component" value="Unassembled WGS sequence"/>
</dbReference>
<evidence type="ECO:0000256" key="13">
    <source>
        <dbReference type="ARBA" id="ARBA00022723"/>
    </source>
</evidence>
<keyword evidence="11 29" id="KW-0808">Transferase</keyword>
<comment type="pathway">
    <text evidence="5">Amino-acid biosynthesis; L-methionine biosynthesis via de novo pathway; L-homoserine from L-aspartate: step 3/3.</text>
</comment>
<evidence type="ECO:0000313" key="29">
    <source>
        <dbReference type="EMBL" id="KAB8040782.1"/>
    </source>
</evidence>
<dbReference type="UniPathway" id="UPA00034">
    <property type="reaction ID" value="UER00015"/>
</dbReference>
<keyword evidence="21" id="KW-0457">Lysine biosynthesis</keyword>
<keyword evidence="23" id="KW-0511">Multifunctional enzyme</keyword>
<evidence type="ECO:0000256" key="14">
    <source>
        <dbReference type="ARBA" id="ARBA00022741"/>
    </source>
</evidence>
<dbReference type="UniPathway" id="UPA00051">
    <property type="reaction ID" value="UER00462"/>
</dbReference>
<proteinExistence type="inferred from homology"/>
<dbReference type="FunFam" id="3.30.2130.10:FF:000001">
    <property type="entry name" value="Bifunctional aspartokinase/homoserine dehydrogenase"/>
    <property type="match status" value="1"/>
</dbReference>
<keyword evidence="18 29" id="KW-0560">Oxidoreductase</keyword>
<comment type="catalytic activity">
    <reaction evidence="26">
        <text>L-homoserine + NADP(+) = L-aspartate 4-semialdehyde + NADPH + H(+)</text>
        <dbReference type="Rhea" id="RHEA:15761"/>
        <dbReference type="ChEBI" id="CHEBI:15378"/>
        <dbReference type="ChEBI" id="CHEBI:57476"/>
        <dbReference type="ChEBI" id="CHEBI:57783"/>
        <dbReference type="ChEBI" id="CHEBI:58349"/>
        <dbReference type="ChEBI" id="CHEBI:537519"/>
        <dbReference type="EC" id="1.1.1.3"/>
    </reaction>
    <physiologicalReaction direction="right-to-left" evidence="26">
        <dbReference type="Rhea" id="RHEA:15763"/>
    </physiologicalReaction>
</comment>
<dbReference type="PANTHER" id="PTHR43070:SF5">
    <property type="entry name" value="HOMOSERINE DEHYDROGENASE"/>
    <property type="match status" value="1"/>
</dbReference>
<comment type="pathway">
    <text evidence="3">Amino-acid biosynthesis; L-methionine biosynthesis via de novo pathway; L-homoserine from L-aspartate: step 1/3.</text>
</comment>
<evidence type="ECO:0000256" key="10">
    <source>
        <dbReference type="ARBA" id="ARBA00022605"/>
    </source>
</evidence>
<evidence type="ECO:0000256" key="21">
    <source>
        <dbReference type="ARBA" id="ARBA00023154"/>
    </source>
</evidence>
<keyword evidence="12" id="KW-0791">Threonine biosynthesis</keyword>
<dbReference type="UniPathway" id="UPA00050">
    <property type="reaction ID" value="UER00063"/>
</dbReference>
<dbReference type="Gene3D" id="3.40.50.720">
    <property type="entry name" value="NAD(P)-binding Rossmann-like Domain"/>
    <property type="match status" value="1"/>
</dbReference>
<evidence type="ECO:0000256" key="15">
    <source>
        <dbReference type="ARBA" id="ARBA00022777"/>
    </source>
</evidence>
<evidence type="ECO:0000256" key="9">
    <source>
        <dbReference type="ARBA" id="ARBA00011881"/>
    </source>
</evidence>
<dbReference type="NCBIfam" id="TIGR00657">
    <property type="entry name" value="asp_kinases"/>
    <property type="match status" value="1"/>
</dbReference>
<dbReference type="InterPro" id="IPR054352">
    <property type="entry name" value="ACT_Aspartokinase"/>
</dbReference>
<comment type="caution">
    <text evidence="29">The sequence shown here is derived from an EMBL/GenBank/DDBJ whole genome shotgun (WGS) entry which is preliminary data.</text>
</comment>
<dbReference type="InterPro" id="IPR018042">
    <property type="entry name" value="Aspartate_kinase_CS"/>
</dbReference>
<reference evidence="29 30" key="1">
    <citation type="submission" date="2019-10" db="EMBL/GenBank/DDBJ databases">
        <title>New species of Slilvanegrellaceae.</title>
        <authorList>
            <person name="Pitt A."/>
            <person name="Hahn M.W."/>
        </authorList>
    </citation>
    <scope>NUCLEOTIDE SEQUENCE [LARGE SCALE GENOMIC DNA]</scope>
    <source>
        <strain evidence="29 30">SP-Ram-0.45-NSY-1</strain>
    </source>
</reference>
<evidence type="ECO:0000256" key="2">
    <source>
        <dbReference type="ARBA" id="ARBA00004766"/>
    </source>
</evidence>
<dbReference type="NCBIfam" id="NF006959">
    <property type="entry name" value="PRK09436.1"/>
    <property type="match status" value="1"/>
</dbReference>
<comment type="similarity">
    <text evidence="8">In the N-terminal section; belongs to the aspartokinase family.</text>
</comment>
<evidence type="ECO:0000256" key="26">
    <source>
        <dbReference type="ARBA" id="ARBA00048841"/>
    </source>
</evidence>
<dbReference type="SUPFAM" id="SSF51735">
    <property type="entry name" value="NAD(P)-binding Rossmann-fold domains"/>
    <property type="match status" value="1"/>
</dbReference>
<dbReference type="Pfam" id="PF03447">
    <property type="entry name" value="NAD_binding_3"/>
    <property type="match status" value="1"/>
</dbReference>
<dbReference type="EC" id="2.7.2.4" evidence="29"/>
<evidence type="ECO:0000256" key="24">
    <source>
        <dbReference type="ARBA" id="ARBA00044938"/>
    </source>
</evidence>
<feature type="domain" description="ACT" evidence="28">
    <location>
        <begin position="396"/>
        <end position="470"/>
    </location>
</feature>
<dbReference type="PROSITE" id="PS00324">
    <property type="entry name" value="ASPARTOKINASE"/>
    <property type="match status" value="1"/>
</dbReference>
<comment type="pathway">
    <text evidence="2">Amino-acid biosynthesis; L-lysine biosynthesis via DAP pathway; (S)-tetrahydrodipicolinate from L-aspartate: step 1/4.</text>
</comment>